<name>A0A2M4DEH6_ANODA</name>
<sequence>MLPLSFLFAAVPVCAPIDLLRLWDEPSLALLLLSLSLPSFCLLRAVVNALQSTIAYGGASTRQEANDHRVFDAISPPRPVY</sequence>
<evidence type="ECO:0000313" key="1">
    <source>
        <dbReference type="EMBL" id="MBW75963.1"/>
    </source>
</evidence>
<dbReference type="EMBL" id="GGFL01011785">
    <property type="protein sequence ID" value="MBW75963.1"/>
    <property type="molecule type" value="Transcribed_RNA"/>
</dbReference>
<dbReference type="AlphaFoldDB" id="A0A2M4DEH6"/>
<protein>
    <submittedName>
        <fullName evidence="1">Putative secreted protein</fullName>
    </submittedName>
</protein>
<organism evidence="1">
    <name type="scientific">Anopheles darlingi</name>
    <name type="common">Mosquito</name>
    <dbReference type="NCBI Taxonomy" id="43151"/>
    <lineage>
        <taxon>Eukaryota</taxon>
        <taxon>Metazoa</taxon>
        <taxon>Ecdysozoa</taxon>
        <taxon>Arthropoda</taxon>
        <taxon>Hexapoda</taxon>
        <taxon>Insecta</taxon>
        <taxon>Pterygota</taxon>
        <taxon>Neoptera</taxon>
        <taxon>Endopterygota</taxon>
        <taxon>Diptera</taxon>
        <taxon>Nematocera</taxon>
        <taxon>Culicoidea</taxon>
        <taxon>Culicidae</taxon>
        <taxon>Anophelinae</taxon>
        <taxon>Anopheles</taxon>
    </lineage>
</organism>
<reference evidence="1" key="1">
    <citation type="submission" date="2018-01" db="EMBL/GenBank/DDBJ databases">
        <title>An insight into the sialome of Amazonian anophelines.</title>
        <authorList>
            <person name="Ribeiro J.M."/>
            <person name="Scarpassa V."/>
            <person name="Calvo E."/>
        </authorList>
    </citation>
    <scope>NUCLEOTIDE SEQUENCE</scope>
</reference>
<proteinExistence type="predicted"/>
<accession>A0A2M4DEH6</accession>